<gene>
    <name evidence="3" type="ORF">GCM10011343_25040</name>
</gene>
<evidence type="ECO:0000259" key="2">
    <source>
        <dbReference type="Pfam" id="PF13505"/>
    </source>
</evidence>
<dbReference type="InterPro" id="IPR011250">
    <property type="entry name" value="OMP/PagP_B-barrel"/>
</dbReference>
<reference evidence="3" key="1">
    <citation type="journal article" date="2014" name="Int. J. Syst. Evol. Microbiol.">
        <title>Complete genome sequence of Corynebacterium casei LMG S-19264T (=DSM 44701T), isolated from a smear-ripened cheese.</title>
        <authorList>
            <consortium name="US DOE Joint Genome Institute (JGI-PGF)"/>
            <person name="Walter F."/>
            <person name="Albersmeier A."/>
            <person name="Kalinowski J."/>
            <person name="Ruckert C."/>
        </authorList>
    </citation>
    <scope>NUCLEOTIDE SEQUENCE</scope>
    <source>
        <strain evidence="3">CGMCC 1.12506</strain>
    </source>
</reference>
<dbReference type="EMBL" id="BMFG01000011">
    <property type="protein sequence ID" value="GGD34054.1"/>
    <property type="molecule type" value="Genomic_DNA"/>
</dbReference>
<evidence type="ECO:0000313" key="4">
    <source>
        <dbReference type="Proteomes" id="UP000625735"/>
    </source>
</evidence>
<keyword evidence="4" id="KW-1185">Reference proteome</keyword>
<protein>
    <recommendedName>
        <fullName evidence="2">Outer membrane protein beta-barrel domain-containing protein</fullName>
    </recommendedName>
</protein>
<feature type="domain" description="Outer membrane protein beta-barrel" evidence="2">
    <location>
        <begin position="5"/>
        <end position="187"/>
    </location>
</feature>
<sequence>MRNFFFLFLGLFGAQAQTSSWSVELSYPALVDQNFVGANFNGIVEAGTKYQFWENLSFKTGVSLHTGLFKDKDGIQDPTTDFDLLIWTLQPRIYGELFLPTLPQFHPIIGIGYSAVTFFTNGNVMTFFPQGNETRYGVNVAAGFSLDVSKQWYFHASYDFIKLSNSGNFTNPYLQNINLVKLGVGYRI</sequence>
<dbReference type="Gene3D" id="2.40.160.20">
    <property type="match status" value="1"/>
</dbReference>
<dbReference type="AlphaFoldDB" id="A0A916Y790"/>
<keyword evidence="1" id="KW-0732">Signal</keyword>
<dbReference type="RefSeq" id="WP_188362928.1">
    <property type="nucleotide sequence ID" value="NZ_BMFG01000011.1"/>
</dbReference>
<evidence type="ECO:0000256" key="1">
    <source>
        <dbReference type="ARBA" id="ARBA00022729"/>
    </source>
</evidence>
<name>A0A916Y790_9FLAO</name>
<accession>A0A916Y790</accession>
<evidence type="ECO:0000313" key="3">
    <source>
        <dbReference type="EMBL" id="GGD34054.1"/>
    </source>
</evidence>
<reference evidence="3" key="2">
    <citation type="submission" date="2020-09" db="EMBL/GenBank/DDBJ databases">
        <authorList>
            <person name="Sun Q."/>
            <person name="Zhou Y."/>
        </authorList>
    </citation>
    <scope>NUCLEOTIDE SEQUENCE</scope>
    <source>
        <strain evidence="3">CGMCC 1.12506</strain>
    </source>
</reference>
<proteinExistence type="predicted"/>
<dbReference type="Proteomes" id="UP000625735">
    <property type="component" value="Unassembled WGS sequence"/>
</dbReference>
<dbReference type="SUPFAM" id="SSF56925">
    <property type="entry name" value="OMPA-like"/>
    <property type="match status" value="1"/>
</dbReference>
<dbReference type="Pfam" id="PF13505">
    <property type="entry name" value="OMP_b-brl"/>
    <property type="match status" value="1"/>
</dbReference>
<comment type="caution">
    <text evidence="3">The sequence shown here is derived from an EMBL/GenBank/DDBJ whole genome shotgun (WGS) entry which is preliminary data.</text>
</comment>
<organism evidence="3 4">
    <name type="scientific">Flavobacterium orientale</name>
    <dbReference type="NCBI Taxonomy" id="1756020"/>
    <lineage>
        <taxon>Bacteria</taxon>
        <taxon>Pseudomonadati</taxon>
        <taxon>Bacteroidota</taxon>
        <taxon>Flavobacteriia</taxon>
        <taxon>Flavobacteriales</taxon>
        <taxon>Flavobacteriaceae</taxon>
        <taxon>Flavobacterium</taxon>
    </lineage>
</organism>
<dbReference type="InterPro" id="IPR027385">
    <property type="entry name" value="Beta-barrel_OMP"/>
</dbReference>